<dbReference type="EMBL" id="CP054614">
    <property type="protein sequence ID" value="QKS59406.1"/>
    <property type="molecule type" value="Genomic_DNA"/>
</dbReference>
<reference evidence="2 5" key="1">
    <citation type="submission" date="2018-06" db="EMBL/GenBank/DDBJ databases">
        <title>Genomic Encyclopedia of Type Strains, Phase III (KMG-III): the genomes of soil and plant-associated and newly described type strains.</title>
        <authorList>
            <person name="Whitman W."/>
        </authorList>
    </citation>
    <scope>NUCLEOTIDE SEQUENCE [LARGE SCALE GENOMIC DNA]</scope>
    <source>
        <strain evidence="2 5">CECT 7022</strain>
    </source>
</reference>
<dbReference type="AlphaFoldDB" id="A0A2V4VF81"/>
<keyword evidence="6" id="KW-1185">Reference proteome</keyword>
<evidence type="ECO:0000313" key="2">
    <source>
        <dbReference type="EMBL" id="PYE52490.1"/>
    </source>
</evidence>
<dbReference type="EMBL" id="CP054614">
    <property type="protein sequence ID" value="QKS59348.1"/>
    <property type="molecule type" value="Genomic_DNA"/>
</dbReference>
<evidence type="ECO:0000259" key="1">
    <source>
        <dbReference type="Pfam" id="PF22479"/>
    </source>
</evidence>
<dbReference type="OrthoDB" id="1697005at2"/>
<gene>
    <name evidence="2" type="ORF">DFQ00_101428</name>
    <name evidence="3" type="ORF">HUB98_26190</name>
    <name evidence="4" type="ORF">HUB98_26520</name>
</gene>
<protein>
    <recommendedName>
        <fullName evidence="1">Cyanophage baseplate Pam3 plug gp18 domain-containing protein</fullName>
    </recommendedName>
</protein>
<evidence type="ECO:0000313" key="4">
    <source>
        <dbReference type="EMBL" id="QKS59406.1"/>
    </source>
</evidence>
<evidence type="ECO:0000313" key="6">
    <source>
        <dbReference type="Proteomes" id="UP000509327"/>
    </source>
</evidence>
<sequence length="107" mass="12898">MDYIDIEKDLIPYRFDISLDDEMFTFEVHYNEQFDYFTVDLEKDEEVLVTGEKLVYGTTLFYDVVDKRFPRVPIVPYDQSETEHTVNWRTLSESVFLYLIEGDEDEE</sequence>
<dbReference type="InterPro" id="IPR054252">
    <property type="entry name" value="Pam3_gp18"/>
</dbReference>
<organism evidence="2 5">
    <name type="scientific">Paenibacillus barcinonensis</name>
    <dbReference type="NCBI Taxonomy" id="198119"/>
    <lineage>
        <taxon>Bacteria</taxon>
        <taxon>Bacillati</taxon>
        <taxon>Bacillota</taxon>
        <taxon>Bacilli</taxon>
        <taxon>Bacillales</taxon>
        <taxon>Paenibacillaceae</taxon>
        <taxon>Paenibacillus</taxon>
    </lineage>
</organism>
<dbReference type="Proteomes" id="UP000509327">
    <property type="component" value="Chromosome"/>
</dbReference>
<evidence type="ECO:0000313" key="3">
    <source>
        <dbReference type="EMBL" id="QKS59348.1"/>
    </source>
</evidence>
<name>A0A2V4VF81_PAEBA</name>
<reference evidence="3 6" key="2">
    <citation type="submission" date="2020-06" db="EMBL/GenBank/DDBJ databases">
        <title>Complete genome of Paenibacillus barcinonensis KACC11450.</title>
        <authorList>
            <person name="Kim M."/>
            <person name="Park Y.-J."/>
            <person name="Shin J.-H."/>
        </authorList>
    </citation>
    <scope>NUCLEOTIDE SEQUENCE [LARGE SCALE GENOMIC DNA]</scope>
    <source>
        <strain evidence="3 6">KACC11450</strain>
    </source>
</reference>
<evidence type="ECO:0000313" key="5">
    <source>
        <dbReference type="Proteomes" id="UP000247790"/>
    </source>
</evidence>
<dbReference type="Proteomes" id="UP000247790">
    <property type="component" value="Unassembled WGS sequence"/>
</dbReference>
<accession>A0A2V4VF81</accession>
<feature type="domain" description="Cyanophage baseplate Pam3 plug gp18" evidence="1">
    <location>
        <begin position="1"/>
        <end position="101"/>
    </location>
</feature>
<dbReference type="Pfam" id="PF22479">
    <property type="entry name" value="Pam3_gp18"/>
    <property type="match status" value="1"/>
</dbReference>
<dbReference type="RefSeq" id="WP_110893655.1">
    <property type="nucleotide sequence ID" value="NZ_CP054614.1"/>
</dbReference>
<dbReference type="EMBL" id="QJSW01000001">
    <property type="protein sequence ID" value="PYE52490.1"/>
    <property type="molecule type" value="Genomic_DNA"/>
</dbReference>
<proteinExistence type="predicted"/>